<comment type="caution">
    <text evidence="1">The sequence shown here is derived from an EMBL/GenBank/DDBJ whole genome shotgun (WGS) entry which is preliminary data.</text>
</comment>
<name>A0A2N5MA48_9BACI</name>
<dbReference type="RefSeq" id="WP_101640364.1">
    <property type="nucleotide sequence ID" value="NZ_PGUY01000011.1"/>
</dbReference>
<evidence type="ECO:0000313" key="1">
    <source>
        <dbReference type="EMBL" id="PLT31193.1"/>
    </source>
</evidence>
<organism evidence="1 2">
    <name type="scientific">Peribacillus deserti</name>
    <dbReference type="NCBI Taxonomy" id="673318"/>
    <lineage>
        <taxon>Bacteria</taxon>
        <taxon>Bacillati</taxon>
        <taxon>Bacillota</taxon>
        <taxon>Bacilli</taxon>
        <taxon>Bacillales</taxon>
        <taxon>Bacillaceae</taxon>
        <taxon>Peribacillus</taxon>
    </lineage>
</organism>
<gene>
    <name evidence="1" type="ORF">CUU66_03875</name>
</gene>
<dbReference type="Proteomes" id="UP000234748">
    <property type="component" value="Unassembled WGS sequence"/>
</dbReference>
<evidence type="ECO:0000313" key="2">
    <source>
        <dbReference type="Proteomes" id="UP000234748"/>
    </source>
</evidence>
<accession>A0A2N5MA48</accession>
<dbReference type="EMBL" id="PGUY01000011">
    <property type="protein sequence ID" value="PLT31193.1"/>
    <property type="molecule type" value="Genomic_DNA"/>
</dbReference>
<protein>
    <recommendedName>
        <fullName evidence="3">Cytosolic protein</fullName>
    </recommendedName>
</protein>
<sequence>MGLLTRFNRICETSDKNKLPELRTHYYKANSAKAFAAVEEVLRSIPNCRIVNISKEHGEVSAELPSPHSFLVVTIVAVQPNETAVDFIISSERTSLTGMFPSLKKQAVALYQELDQKLPYLSKGKP</sequence>
<proteinExistence type="predicted"/>
<reference evidence="1 2" key="1">
    <citation type="submission" date="2017-11" db="EMBL/GenBank/DDBJ databases">
        <title>Comparitive Functional Genomics of Dry Heat Resistant strains isolated from the Viking Spacecraft.</title>
        <authorList>
            <person name="Seuylemezian A."/>
            <person name="Cooper K."/>
            <person name="Vaishampayan P."/>
        </authorList>
    </citation>
    <scope>NUCLEOTIDE SEQUENCE [LARGE SCALE GENOMIC DNA]</scope>
    <source>
        <strain evidence="1 2">V1-29</strain>
    </source>
</reference>
<dbReference type="OrthoDB" id="2353056at2"/>
<keyword evidence="2" id="KW-1185">Reference proteome</keyword>
<dbReference type="AlphaFoldDB" id="A0A2N5MA48"/>
<evidence type="ECO:0008006" key="3">
    <source>
        <dbReference type="Google" id="ProtNLM"/>
    </source>
</evidence>